<dbReference type="PANTHER" id="PTHR42683">
    <property type="entry name" value="ALDEHYDE REDUCTASE"/>
    <property type="match status" value="1"/>
</dbReference>
<accession>A0A367KTX5</accession>
<dbReference type="InterPro" id="IPR020843">
    <property type="entry name" value="ER"/>
</dbReference>
<dbReference type="InterPro" id="IPR013149">
    <property type="entry name" value="ADH-like_C"/>
</dbReference>
<dbReference type="Pfam" id="PF00107">
    <property type="entry name" value="ADH_zinc_N"/>
    <property type="match status" value="1"/>
</dbReference>
<dbReference type="PROSITE" id="PS00059">
    <property type="entry name" value="ADH_ZINC"/>
    <property type="match status" value="1"/>
</dbReference>
<keyword evidence="3 5" id="KW-0862">Zinc</keyword>
<dbReference type="Pfam" id="PF08240">
    <property type="entry name" value="ADH_N"/>
    <property type="match status" value="1"/>
</dbReference>
<dbReference type="SUPFAM" id="SSF51735">
    <property type="entry name" value="NAD(P)-binding Rossmann-fold domains"/>
    <property type="match status" value="1"/>
</dbReference>
<evidence type="ECO:0000259" key="6">
    <source>
        <dbReference type="SMART" id="SM00829"/>
    </source>
</evidence>
<sequence length="351" mass="39196">MSAENDTFNAWAGVAKDQPLERVQLQLRQWTEDCVEMNITHCGICASDVHTLEEGEEWGSTNYPCVVGHEITGIVTRVGKNVTHLRVGDRAGVGAQCGSCHECDHCKSGNENLCFRNMVTTYNSKWENGDKTYGGYADKWRGDCRFAFKIPDHLSNEVAATFFCAGVTTYAPLKRANVNSESTVGIMGLGGLGHYGVLWAKAMGAKVVAISSGDHKREVAKELGCNDYINSRDPEDLKRYTKKFSHILCTGCSSDFEWSTYLALIRGNGYFLNVNAPRWKFPAISPFVLLMNQCFIHGSAIGSPAEIEDMLKFAEKKQIKPWLQKYSMKDVNKALEDFRAGKPRFRFVLEN</sequence>
<organism evidence="7 8">
    <name type="scientific">Rhizopus stolonifer</name>
    <name type="common">Rhizopus nigricans</name>
    <dbReference type="NCBI Taxonomy" id="4846"/>
    <lineage>
        <taxon>Eukaryota</taxon>
        <taxon>Fungi</taxon>
        <taxon>Fungi incertae sedis</taxon>
        <taxon>Mucoromycota</taxon>
        <taxon>Mucoromycotina</taxon>
        <taxon>Mucoromycetes</taxon>
        <taxon>Mucorales</taxon>
        <taxon>Mucorineae</taxon>
        <taxon>Rhizopodaceae</taxon>
        <taxon>Rhizopus</taxon>
    </lineage>
</organism>
<dbReference type="InterPro" id="IPR011032">
    <property type="entry name" value="GroES-like_sf"/>
</dbReference>
<dbReference type="EMBL" id="PJQM01000336">
    <property type="protein sequence ID" value="RCI05645.1"/>
    <property type="molecule type" value="Genomic_DNA"/>
</dbReference>
<reference evidence="7 8" key="1">
    <citation type="journal article" date="2018" name="G3 (Bethesda)">
        <title>Phylogenetic and Phylogenomic Definition of Rhizopus Species.</title>
        <authorList>
            <person name="Gryganskyi A.P."/>
            <person name="Golan J."/>
            <person name="Dolatabadi S."/>
            <person name="Mondo S."/>
            <person name="Robb S."/>
            <person name="Idnurm A."/>
            <person name="Muszewska A."/>
            <person name="Steczkiewicz K."/>
            <person name="Masonjones S."/>
            <person name="Liao H.L."/>
            <person name="Gajdeczka M.T."/>
            <person name="Anike F."/>
            <person name="Vuek A."/>
            <person name="Anishchenko I.M."/>
            <person name="Voigt K."/>
            <person name="de Hoog G.S."/>
            <person name="Smith M.E."/>
            <person name="Heitman J."/>
            <person name="Vilgalys R."/>
            <person name="Stajich J.E."/>
        </authorList>
    </citation>
    <scope>NUCLEOTIDE SEQUENCE [LARGE SCALE GENOMIC DNA]</scope>
    <source>
        <strain evidence="7 8">LSU 92-RS-03</strain>
    </source>
</reference>
<dbReference type="SUPFAM" id="SSF50129">
    <property type="entry name" value="GroES-like"/>
    <property type="match status" value="1"/>
</dbReference>
<evidence type="ECO:0000256" key="4">
    <source>
        <dbReference type="ARBA" id="ARBA00023002"/>
    </source>
</evidence>
<comment type="cofactor">
    <cofactor evidence="1 5">
        <name>Zn(2+)</name>
        <dbReference type="ChEBI" id="CHEBI:29105"/>
    </cofactor>
</comment>
<comment type="caution">
    <text evidence="7">The sequence shown here is derived from an EMBL/GenBank/DDBJ whole genome shotgun (WGS) entry which is preliminary data.</text>
</comment>
<gene>
    <name evidence="7" type="ORF">CU098_010716</name>
</gene>
<evidence type="ECO:0000256" key="1">
    <source>
        <dbReference type="ARBA" id="ARBA00001947"/>
    </source>
</evidence>
<dbReference type="STRING" id="4846.A0A367KTX5"/>
<protein>
    <recommendedName>
        <fullName evidence="6">Enoyl reductase (ER) domain-containing protein</fullName>
    </recommendedName>
</protein>
<dbReference type="InterPro" id="IPR036291">
    <property type="entry name" value="NAD(P)-bd_dom_sf"/>
</dbReference>
<dbReference type="SMART" id="SM00829">
    <property type="entry name" value="PKS_ER"/>
    <property type="match status" value="1"/>
</dbReference>
<evidence type="ECO:0000256" key="2">
    <source>
        <dbReference type="ARBA" id="ARBA00022723"/>
    </source>
</evidence>
<dbReference type="Gene3D" id="3.90.180.10">
    <property type="entry name" value="Medium-chain alcohol dehydrogenases, catalytic domain"/>
    <property type="match status" value="1"/>
</dbReference>
<evidence type="ECO:0000313" key="8">
    <source>
        <dbReference type="Proteomes" id="UP000253551"/>
    </source>
</evidence>
<evidence type="ECO:0000256" key="5">
    <source>
        <dbReference type="RuleBase" id="RU361277"/>
    </source>
</evidence>
<dbReference type="InterPro" id="IPR002328">
    <property type="entry name" value="ADH_Zn_CS"/>
</dbReference>
<proteinExistence type="inferred from homology"/>
<keyword evidence="2 5" id="KW-0479">Metal-binding</keyword>
<keyword evidence="8" id="KW-1185">Reference proteome</keyword>
<keyword evidence="4" id="KW-0560">Oxidoreductase</keyword>
<dbReference type="OrthoDB" id="1879366at2759"/>
<dbReference type="FunFam" id="3.40.50.720:FF:000022">
    <property type="entry name" value="Cinnamyl alcohol dehydrogenase"/>
    <property type="match status" value="1"/>
</dbReference>
<dbReference type="GO" id="GO:0008270">
    <property type="term" value="F:zinc ion binding"/>
    <property type="evidence" value="ECO:0007669"/>
    <property type="project" value="InterPro"/>
</dbReference>
<dbReference type="InterPro" id="IPR047109">
    <property type="entry name" value="CAD-like"/>
</dbReference>
<dbReference type="CDD" id="cd05283">
    <property type="entry name" value="CAD1"/>
    <property type="match status" value="1"/>
</dbReference>
<name>A0A367KTX5_RHIST</name>
<comment type="similarity">
    <text evidence="5">Belongs to the zinc-containing alcohol dehydrogenase family.</text>
</comment>
<dbReference type="GO" id="GO:0016616">
    <property type="term" value="F:oxidoreductase activity, acting on the CH-OH group of donors, NAD or NADP as acceptor"/>
    <property type="evidence" value="ECO:0007669"/>
    <property type="project" value="InterPro"/>
</dbReference>
<dbReference type="Gene3D" id="3.40.50.720">
    <property type="entry name" value="NAD(P)-binding Rossmann-like Domain"/>
    <property type="match status" value="1"/>
</dbReference>
<dbReference type="Proteomes" id="UP000253551">
    <property type="component" value="Unassembled WGS sequence"/>
</dbReference>
<dbReference type="AlphaFoldDB" id="A0A367KTX5"/>
<evidence type="ECO:0000256" key="3">
    <source>
        <dbReference type="ARBA" id="ARBA00022833"/>
    </source>
</evidence>
<evidence type="ECO:0000313" key="7">
    <source>
        <dbReference type="EMBL" id="RCI05645.1"/>
    </source>
</evidence>
<feature type="domain" description="Enoyl reductase (ER)" evidence="6">
    <location>
        <begin position="18"/>
        <end position="349"/>
    </location>
</feature>
<dbReference type="InterPro" id="IPR013154">
    <property type="entry name" value="ADH-like_N"/>
</dbReference>